<evidence type="ECO:0008006" key="5">
    <source>
        <dbReference type="Google" id="ProtNLM"/>
    </source>
</evidence>
<keyword evidence="4" id="KW-1185">Reference proteome</keyword>
<proteinExistence type="predicted"/>
<feature type="compositionally biased region" description="Polar residues" evidence="1">
    <location>
        <begin position="113"/>
        <end position="127"/>
    </location>
</feature>
<feature type="region of interest" description="Disordered" evidence="1">
    <location>
        <begin position="113"/>
        <end position="136"/>
    </location>
</feature>
<accession>A0AAV3YEZ6</accession>
<reference evidence="3 4" key="1">
    <citation type="journal article" date="2021" name="Elife">
        <title>Chloroplast acquisition without the gene transfer in kleptoplastic sea slugs, Plakobranchus ocellatus.</title>
        <authorList>
            <person name="Maeda T."/>
            <person name="Takahashi S."/>
            <person name="Yoshida T."/>
            <person name="Shimamura S."/>
            <person name="Takaki Y."/>
            <person name="Nagai Y."/>
            <person name="Toyoda A."/>
            <person name="Suzuki Y."/>
            <person name="Arimoto A."/>
            <person name="Ishii H."/>
            <person name="Satoh N."/>
            <person name="Nishiyama T."/>
            <person name="Hasebe M."/>
            <person name="Maruyama T."/>
            <person name="Minagawa J."/>
            <person name="Obokata J."/>
            <person name="Shigenobu S."/>
        </authorList>
    </citation>
    <scope>NUCLEOTIDE SEQUENCE [LARGE SCALE GENOMIC DNA]</scope>
</reference>
<keyword evidence="2" id="KW-0732">Signal</keyword>
<feature type="signal peptide" evidence="2">
    <location>
        <begin position="1"/>
        <end position="21"/>
    </location>
</feature>
<dbReference type="AlphaFoldDB" id="A0AAV3YEZ6"/>
<dbReference type="EMBL" id="BLXT01000945">
    <property type="protein sequence ID" value="GFN81553.1"/>
    <property type="molecule type" value="Genomic_DNA"/>
</dbReference>
<name>A0AAV3YEZ6_9GAST</name>
<organism evidence="3 4">
    <name type="scientific">Plakobranchus ocellatus</name>
    <dbReference type="NCBI Taxonomy" id="259542"/>
    <lineage>
        <taxon>Eukaryota</taxon>
        <taxon>Metazoa</taxon>
        <taxon>Spiralia</taxon>
        <taxon>Lophotrochozoa</taxon>
        <taxon>Mollusca</taxon>
        <taxon>Gastropoda</taxon>
        <taxon>Heterobranchia</taxon>
        <taxon>Euthyneura</taxon>
        <taxon>Panpulmonata</taxon>
        <taxon>Sacoglossa</taxon>
        <taxon>Placobranchoidea</taxon>
        <taxon>Plakobranchidae</taxon>
        <taxon>Plakobranchus</taxon>
    </lineage>
</organism>
<gene>
    <name evidence="3" type="ORF">PoB_000805900</name>
</gene>
<evidence type="ECO:0000256" key="2">
    <source>
        <dbReference type="SAM" id="SignalP"/>
    </source>
</evidence>
<evidence type="ECO:0000313" key="3">
    <source>
        <dbReference type="EMBL" id="GFN81553.1"/>
    </source>
</evidence>
<sequence length="136" mass="15337">MIRPVLLLALVAHHSLVYVEQRLLACLDILTCGNRKMREKTSQLLDLGITILKVRVKDNTRGGYMKHCNKGNGLVSIAIFGKHKNWTRNAFIILSLFQRTSAARFALYRTSSDGNKASKRSNWSKAATGTFHKARH</sequence>
<comment type="caution">
    <text evidence="3">The sequence shown here is derived from an EMBL/GenBank/DDBJ whole genome shotgun (WGS) entry which is preliminary data.</text>
</comment>
<evidence type="ECO:0000313" key="4">
    <source>
        <dbReference type="Proteomes" id="UP000735302"/>
    </source>
</evidence>
<dbReference type="Proteomes" id="UP000735302">
    <property type="component" value="Unassembled WGS sequence"/>
</dbReference>
<feature type="chain" id="PRO_5043472623" description="Secreted protein" evidence="2">
    <location>
        <begin position="22"/>
        <end position="136"/>
    </location>
</feature>
<protein>
    <recommendedName>
        <fullName evidence="5">Secreted protein</fullName>
    </recommendedName>
</protein>
<evidence type="ECO:0000256" key="1">
    <source>
        <dbReference type="SAM" id="MobiDB-lite"/>
    </source>
</evidence>